<dbReference type="Pfam" id="PF00698">
    <property type="entry name" value="Acyl_transf_1"/>
    <property type="match status" value="1"/>
</dbReference>
<evidence type="ECO:0000256" key="8">
    <source>
        <dbReference type="ARBA" id="ARBA00023315"/>
    </source>
</evidence>
<dbReference type="CDD" id="cd08956">
    <property type="entry name" value="KR_3_FAS_SDR_x"/>
    <property type="match status" value="1"/>
</dbReference>
<dbReference type="GO" id="GO:0017000">
    <property type="term" value="P:antibiotic biosynthetic process"/>
    <property type="evidence" value="ECO:0007669"/>
    <property type="project" value="UniProtKB-KW"/>
</dbReference>
<dbReference type="InterPro" id="IPR014043">
    <property type="entry name" value="Acyl_transferase_dom"/>
</dbReference>
<dbReference type="InterPro" id="IPR055123">
    <property type="entry name" value="SpnB-like_Rossmann"/>
</dbReference>
<evidence type="ECO:0000313" key="14">
    <source>
        <dbReference type="Proteomes" id="UP000400924"/>
    </source>
</evidence>
<dbReference type="SUPFAM" id="SSF47336">
    <property type="entry name" value="ACP-like"/>
    <property type="match status" value="1"/>
</dbReference>
<dbReference type="Gene3D" id="3.40.366.10">
    <property type="entry name" value="Malonyl-Coenzyme A Acyl Carrier Protein, domain 2"/>
    <property type="match status" value="1"/>
</dbReference>
<dbReference type="InterPro" id="IPR009081">
    <property type="entry name" value="PP-bd_ACP"/>
</dbReference>
<feature type="active site" description="Proton acceptor; for dehydratase activity" evidence="9">
    <location>
        <position position="499"/>
    </location>
</feature>
<dbReference type="SUPFAM" id="SSF50129">
    <property type="entry name" value="GroES-like"/>
    <property type="match status" value="1"/>
</dbReference>
<dbReference type="PROSITE" id="PS00012">
    <property type="entry name" value="PHOSPHOPANTETHEINE"/>
    <property type="match status" value="1"/>
</dbReference>
<dbReference type="GO" id="GO:0004312">
    <property type="term" value="F:fatty acid synthase activity"/>
    <property type="evidence" value="ECO:0007669"/>
    <property type="project" value="TreeGrafter"/>
</dbReference>
<dbReference type="InterPro" id="IPR020806">
    <property type="entry name" value="PKS_PP-bd"/>
</dbReference>
<dbReference type="InterPro" id="IPR002364">
    <property type="entry name" value="Quin_OxRdtase/zeta-crystal_CS"/>
</dbReference>
<keyword evidence="6" id="KW-0045">Antibiotic biosynthesis</keyword>
<comment type="caution">
    <text evidence="13">The sequence shown here is derived from an EMBL/GenBank/DDBJ whole genome shotgun (WGS) entry which is preliminary data.</text>
</comment>
<feature type="region of interest" description="C-terminal hotdog fold" evidence="9">
    <location>
        <begin position="606"/>
        <end position="743"/>
    </location>
</feature>
<dbReference type="InterPro" id="IPR049900">
    <property type="entry name" value="PKS_mFAS_DH"/>
</dbReference>
<evidence type="ECO:0000256" key="10">
    <source>
        <dbReference type="SAM" id="MobiDB-lite"/>
    </source>
</evidence>
<keyword evidence="8" id="KW-0012">Acyltransferase</keyword>
<keyword evidence="14" id="KW-1185">Reference proteome</keyword>
<dbReference type="PROSITE" id="PS00059">
    <property type="entry name" value="ADH_ZINC"/>
    <property type="match status" value="1"/>
</dbReference>
<dbReference type="PROSITE" id="PS50075">
    <property type="entry name" value="CARRIER"/>
    <property type="match status" value="1"/>
</dbReference>
<keyword evidence="5" id="KW-0560">Oxidoreductase</keyword>
<dbReference type="GO" id="GO:0016491">
    <property type="term" value="F:oxidoreductase activity"/>
    <property type="evidence" value="ECO:0007669"/>
    <property type="project" value="UniProtKB-KW"/>
</dbReference>
<dbReference type="InterPro" id="IPR042104">
    <property type="entry name" value="PKS_dehydratase_sf"/>
</dbReference>
<dbReference type="GO" id="GO:0008270">
    <property type="term" value="F:zinc ion binding"/>
    <property type="evidence" value="ECO:0007669"/>
    <property type="project" value="InterPro"/>
</dbReference>
<evidence type="ECO:0000256" key="4">
    <source>
        <dbReference type="ARBA" id="ARBA00022679"/>
    </source>
</evidence>
<dbReference type="PROSITE" id="PS01162">
    <property type="entry name" value="QOR_ZETA_CRYSTAL"/>
    <property type="match status" value="1"/>
</dbReference>
<dbReference type="PROSITE" id="PS52019">
    <property type="entry name" value="PKS_MFAS_DH"/>
    <property type="match status" value="1"/>
</dbReference>
<dbReference type="SUPFAM" id="SSF52151">
    <property type="entry name" value="FabD/lysophospholipase-like"/>
    <property type="match status" value="1"/>
</dbReference>
<dbReference type="InterPro" id="IPR011032">
    <property type="entry name" value="GroES-like_sf"/>
</dbReference>
<dbReference type="InterPro" id="IPR016036">
    <property type="entry name" value="Malonyl_transacylase_ACP-bd"/>
</dbReference>
<sequence>AVEPAPEPAAEPPAEDADGSAAPDVGPTTTVDLPVIPWVVSARCADALRAQIERLTAVDADPLDTGFSLAATRAVLDHRAVVLGHDLADLRAQLGEPEIKGAATEGRTAWVFTGQGSQRPGMGRQLAATFPAFATALDHVCSLLDAELGFGQPLRTVLFGDDEQVLQDTGYAQTALFALQVALIRLLRSWGSEPEVVLGHSVGEFAAAYAAGVLELPDAVRLVAARARLMRVLPEGGAMAAIEGTEKEVTALLADGAVVAAVNSATSVVVSGRGDAVRHLVETARQQGRRATLLSVSHAFHSPLMEPMLAEFADIAAQATYHRPTLHAVSTLTGAVLCADDWTTADYWVRQVREAVRFHDAARTAVADLGVARFLEIGPDPVLSALVDTVPAVCVLRRDRDERETTLAAVAELFVRGTHVDWAAVFAGTGAREVPLPTYAFQRRRSWLEAPRTTVDAAGLGLRPVRHPLLGAAVSVADTDTMLLTARLSIADQPWLADHAVAGTVIVPGTALLELALAAGERAGCNHIVELTLHAPLALPTDGAVELQVSVEPPDAAGHRALRVHARPHDTADELPWTLHASGTSAAAGAPSQEEWDLRTWPPQGAEQVELDGLYERLGSVGLSYGPAFRGLEAVWRAGDDWFVQATLPDATSGDGEGFGVHPALLDTVLHVLGLWERDGADAMLPFLWSGVELSAVGASTVRVRVRRRGEDAVELRVADATGEPVATIDSLLLRAVTLTDLGSSGSFVRDALFRVEWRPMTTAGDARNSDWGVLGEVPDVQAARHTTPYADLEALRTALDAGTQPPSTVLLPIATDARSVRETVIEALGSIREWLQEPRLAETRLMIVLSGAAEHEEPVNEPAAAAVRGLVRTAAAEHPGRFALADLDLDSASWETLAGVPETMSEVLIRNGTARVPRLVRMAGGDVLVPPVGVGAGWRMDVVAQGRLDGVRLVPEEPRPLHAGEVRVAVRAAGMNFRDVLNVLGMYPGDAGRLGHEGAGVVVEVGPDVTGLAVGDRVMGLLDAAFAPTAVTDARLLARVPDGWSFEQAASVPLVFLTAYYALVDLAGLGAGESLLVHSAAGGVGMAAVQLARHLGGEVYATASEPKWPAVRDLGVPEERIASSRTTEFEERFQPGVDVVLGSLAGEFVDASLRLVRPGGRFVEMGKTDIREPEQVRAHHGIDYTSFDHMDAGRDRIAEMWAALLELFERGVLRPNPVTAFEMGRAPEALRLLGQAGHVGKVVLRVPSPWDGDGTVLITGGTGGLGAEVARHLVTVHGVRDLLLVSRRGCEAPGAAELRAELEGLGARVSVRACDVADREALAVLIDGVDLSGVVHAAGVLDDGLIADLTAERLAGVLAAKAESALHLHELTADRKLSAFVLFSSFAGVVGNPGQGAYSAANNVLDALAVARRAQGLPAVSLAWGMWATADGMGGTLGDAEQERMARQGFPALETGEGLALLDAALAANEPTVVPVALRTSALGEAGHGALPAVLHDLVPVRARRRTVDAASADGGELARRLAELAPAEQRRDLLELVRAQVAKALGHASAASVDETRSFKDLGFDSLTAVDLRNRLGSATGIALPATLVFDHPNPKSLTDHLLERVVGEVTAPAPSQPRTQPAAGVDEAVAIVGMGCRFPGGVDSPGALWDLVASGGDGVSGFPVDRG</sequence>
<evidence type="ECO:0000256" key="7">
    <source>
        <dbReference type="ARBA" id="ARBA00023268"/>
    </source>
</evidence>
<dbReference type="FunFam" id="1.10.1200.10:FF:000007">
    <property type="entry name" value="Probable polyketide synthase pks17"/>
    <property type="match status" value="1"/>
</dbReference>
<dbReference type="SMART" id="SM00823">
    <property type="entry name" value="PKS_PP"/>
    <property type="match status" value="1"/>
</dbReference>
<dbReference type="PANTHER" id="PTHR43775:SF51">
    <property type="entry name" value="INACTIVE PHENOLPHTHIOCEROL SYNTHESIS POLYKETIDE SYNTHASE TYPE I PKS1-RELATED"/>
    <property type="match status" value="1"/>
</dbReference>
<dbReference type="InterPro" id="IPR049552">
    <property type="entry name" value="PKS_DH_N"/>
</dbReference>
<dbReference type="GO" id="GO:0031177">
    <property type="term" value="F:phosphopantetheine binding"/>
    <property type="evidence" value="ECO:0007669"/>
    <property type="project" value="InterPro"/>
</dbReference>
<dbReference type="CDD" id="cd05195">
    <property type="entry name" value="enoyl_red"/>
    <property type="match status" value="1"/>
</dbReference>
<evidence type="ECO:0000259" key="11">
    <source>
        <dbReference type="PROSITE" id="PS50075"/>
    </source>
</evidence>
<feature type="non-terminal residue" evidence="13">
    <location>
        <position position="1"/>
    </location>
</feature>
<dbReference type="InterPro" id="IPR013154">
    <property type="entry name" value="ADH-like_N"/>
</dbReference>
<dbReference type="SMART" id="SM00822">
    <property type="entry name" value="PKS_KR"/>
    <property type="match status" value="1"/>
</dbReference>
<dbReference type="SMART" id="SM00829">
    <property type="entry name" value="PKS_ER"/>
    <property type="match status" value="1"/>
</dbReference>
<feature type="compositionally biased region" description="Pro residues" evidence="10">
    <location>
        <begin position="1"/>
        <end position="11"/>
    </location>
</feature>
<dbReference type="Proteomes" id="UP000400924">
    <property type="component" value="Unassembled WGS sequence"/>
</dbReference>
<proteinExistence type="predicted"/>
<dbReference type="Gene3D" id="3.90.180.10">
    <property type="entry name" value="Medium-chain alcohol dehydrogenases, catalytic domain"/>
    <property type="match status" value="1"/>
</dbReference>
<dbReference type="Pfam" id="PF13602">
    <property type="entry name" value="ADH_zinc_N_2"/>
    <property type="match status" value="1"/>
</dbReference>
<keyword evidence="7" id="KW-0511">Multifunctional enzyme</keyword>
<feature type="domain" description="Carrier" evidence="11">
    <location>
        <begin position="1533"/>
        <end position="1608"/>
    </location>
</feature>
<dbReference type="InterPro" id="IPR016039">
    <property type="entry name" value="Thiolase-like"/>
</dbReference>
<dbReference type="InterPro" id="IPR016035">
    <property type="entry name" value="Acyl_Trfase/lysoPLipase"/>
</dbReference>
<evidence type="ECO:0000259" key="12">
    <source>
        <dbReference type="PROSITE" id="PS52019"/>
    </source>
</evidence>
<dbReference type="InterPro" id="IPR002328">
    <property type="entry name" value="ADH_Zn_CS"/>
</dbReference>
<dbReference type="OrthoDB" id="9778690at2"/>
<dbReference type="GO" id="GO:0006633">
    <property type="term" value="P:fatty acid biosynthetic process"/>
    <property type="evidence" value="ECO:0007669"/>
    <property type="project" value="TreeGrafter"/>
</dbReference>
<dbReference type="Pfam" id="PF22953">
    <property type="entry name" value="SpnB_Rossmann"/>
    <property type="match status" value="1"/>
</dbReference>
<dbReference type="InterPro" id="IPR036291">
    <property type="entry name" value="NAD(P)-bd_dom_sf"/>
</dbReference>
<evidence type="ECO:0000313" key="13">
    <source>
        <dbReference type="EMBL" id="MPY63938.1"/>
    </source>
</evidence>
<feature type="domain" description="PKS/mFAS DH" evidence="12">
    <location>
        <begin position="467"/>
        <end position="743"/>
    </location>
</feature>
<dbReference type="InterPro" id="IPR013968">
    <property type="entry name" value="PKS_KR"/>
</dbReference>
<dbReference type="SMART" id="SM00826">
    <property type="entry name" value="PKS_DH"/>
    <property type="match status" value="1"/>
</dbReference>
<evidence type="ECO:0000256" key="9">
    <source>
        <dbReference type="PROSITE-ProRule" id="PRU01363"/>
    </source>
</evidence>
<dbReference type="Gene3D" id="3.40.50.720">
    <property type="entry name" value="NAD(P)-binding Rossmann-like Domain"/>
    <property type="match status" value="1"/>
</dbReference>
<dbReference type="InterPro" id="IPR057326">
    <property type="entry name" value="KR_dom"/>
</dbReference>
<dbReference type="InterPro" id="IPR050091">
    <property type="entry name" value="PKS_NRPS_Biosynth_Enz"/>
</dbReference>
<gene>
    <name evidence="13" type="ORF">FNH08_44295</name>
</gene>
<dbReference type="InterPro" id="IPR006162">
    <property type="entry name" value="Ppantetheine_attach_site"/>
</dbReference>
<dbReference type="Pfam" id="PF08240">
    <property type="entry name" value="ADH_N"/>
    <property type="match status" value="1"/>
</dbReference>
<dbReference type="Gene3D" id="3.30.70.3290">
    <property type="match status" value="1"/>
</dbReference>
<dbReference type="InterPro" id="IPR001227">
    <property type="entry name" value="Ac_transferase_dom_sf"/>
</dbReference>
<evidence type="ECO:0000256" key="2">
    <source>
        <dbReference type="ARBA" id="ARBA00022450"/>
    </source>
</evidence>
<dbReference type="SMART" id="SM01294">
    <property type="entry name" value="PKS_PP_betabranch"/>
    <property type="match status" value="1"/>
</dbReference>
<dbReference type="InterPro" id="IPR014030">
    <property type="entry name" value="Ketoacyl_synth_N"/>
</dbReference>
<keyword evidence="2" id="KW-0596">Phosphopantetheine</keyword>
<dbReference type="Gene3D" id="1.10.1200.10">
    <property type="entry name" value="ACP-like"/>
    <property type="match status" value="1"/>
</dbReference>
<feature type="active site" description="Proton donor; for dehydratase activity" evidence="9">
    <location>
        <position position="667"/>
    </location>
</feature>
<dbReference type="Pfam" id="PF14765">
    <property type="entry name" value="PS-DH"/>
    <property type="match status" value="1"/>
</dbReference>
<name>A0A5N8XXY3_9ACTN</name>
<dbReference type="PANTHER" id="PTHR43775">
    <property type="entry name" value="FATTY ACID SYNTHASE"/>
    <property type="match status" value="1"/>
</dbReference>
<reference evidence="13 14" key="1">
    <citation type="submission" date="2019-07" db="EMBL/GenBank/DDBJ databases">
        <title>New species of Amycolatopsis and Streptomyces.</title>
        <authorList>
            <person name="Duangmal K."/>
            <person name="Teo W.F.A."/>
            <person name="Lipun K."/>
        </authorList>
    </citation>
    <scope>NUCLEOTIDE SEQUENCE [LARGE SCALE GENOMIC DNA]</scope>
    <source>
        <strain evidence="13 14">NBRC 106415</strain>
    </source>
</reference>
<feature type="region of interest" description="Disordered" evidence="10">
    <location>
        <begin position="1"/>
        <end position="28"/>
    </location>
</feature>
<dbReference type="InterPro" id="IPR020807">
    <property type="entry name" value="PKS_DH"/>
</dbReference>
<dbReference type="InterPro" id="IPR020843">
    <property type="entry name" value="ER"/>
</dbReference>
<protein>
    <submittedName>
        <fullName evidence="13">SDR family NAD(P)-dependent oxidoreductase</fullName>
    </submittedName>
</protein>
<keyword evidence="3" id="KW-0597">Phosphoprotein</keyword>
<dbReference type="SMART" id="SM00827">
    <property type="entry name" value="PKS_AT"/>
    <property type="match status" value="1"/>
</dbReference>
<evidence type="ECO:0000256" key="5">
    <source>
        <dbReference type="ARBA" id="ARBA00023002"/>
    </source>
</evidence>
<dbReference type="Pfam" id="PF00109">
    <property type="entry name" value="ketoacyl-synt"/>
    <property type="match status" value="1"/>
</dbReference>
<feature type="region of interest" description="N-terminal hotdog fold" evidence="9">
    <location>
        <begin position="467"/>
        <end position="592"/>
    </location>
</feature>
<dbReference type="Pfam" id="PF08659">
    <property type="entry name" value="KR"/>
    <property type="match status" value="1"/>
</dbReference>
<organism evidence="13 14">
    <name type="scientific">Streptomyces spongiae</name>
    <dbReference type="NCBI Taxonomy" id="565072"/>
    <lineage>
        <taxon>Bacteria</taxon>
        <taxon>Bacillati</taxon>
        <taxon>Actinomycetota</taxon>
        <taxon>Actinomycetes</taxon>
        <taxon>Kitasatosporales</taxon>
        <taxon>Streptomycetaceae</taxon>
        <taxon>Streptomyces</taxon>
    </lineage>
</organism>
<dbReference type="Pfam" id="PF21089">
    <property type="entry name" value="PKS_DH_N"/>
    <property type="match status" value="1"/>
</dbReference>
<dbReference type="SUPFAM" id="SSF51735">
    <property type="entry name" value="NAD(P)-binding Rossmann-fold domains"/>
    <property type="match status" value="3"/>
</dbReference>
<evidence type="ECO:0000256" key="6">
    <source>
        <dbReference type="ARBA" id="ARBA00023194"/>
    </source>
</evidence>
<evidence type="ECO:0000256" key="3">
    <source>
        <dbReference type="ARBA" id="ARBA00022553"/>
    </source>
</evidence>
<dbReference type="InterPro" id="IPR049551">
    <property type="entry name" value="PKS_DH_C"/>
</dbReference>
<dbReference type="RefSeq" id="WP_152777169.1">
    <property type="nucleotide sequence ID" value="NZ_VJZC01000674.1"/>
</dbReference>
<accession>A0A5N8XXY3</accession>
<dbReference type="Gene3D" id="3.10.129.110">
    <property type="entry name" value="Polyketide synthase dehydratase"/>
    <property type="match status" value="1"/>
</dbReference>
<comment type="pathway">
    <text evidence="1">Antibiotic biosynthesis.</text>
</comment>
<dbReference type="Gene3D" id="3.40.47.10">
    <property type="match status" value="1"/>
</dbReference>
<evidence type="ECO:0000256" key="1">
    <source>
        <dbReference type="ARBA" id="ARBA00004792"/>
    </source>
</evidence>
<feature type="non-terminal residue" evidence="13">
    <location>
        <position position="1670"/>
    </location>
</feature>
<dbReference type="Gene3D" id="3.40.50.11460">
    <property type="match status" value="1"/>
</dbReference>
<keyword evidence="4" id="KW-0808">Transferase</keyword>
<dbReference type="EMBL" id="VJZC01000674">
    <property type="protein sequence ID" value="MPY63938.1"/>
    <property type="molecule type" value="Genomic_DNA"/>
</dbReference>
<dbReference type="InterPro" id="IPR036736">
    <property type="entry name" value="ACP-like_sf"/>
</dbReference>
<dbReference type="Pfam" id="PF00550">
    <property type="entry name" value="PP-binding"/>
    <property type="match status" value="1"/>
</dbReference>
<dbReference type="SUPFAM" id="SSF55048">
    <property type="entry name" value="Probable ACP-binding domain of malonyl-CoA ACP transacylase"/>
    <property type="match status" value="1"/>
</dbReference>